<feature type="domain" description="C2H2-type" evidence="2">
    <location>
        <begin position="192"/>
        <end position="220"/>
    </location>
</feature>
<proteinExistence type="predicted"/>
<keyword evidence="1" id="KW-0479">Metal-binding</keyword>
<evidence type="ECO:0000313" key="3">
    <source>
        <dbReference type="EMBL" id="KAH9375549.1"/>
    </source>
</evidence>
<keyword evidence="4" id="KW-1185">Reference proteome</keyword>
<dbReference type="SUPFAM" id="SSF57667">
    <property type="entry name" value="beta-beta-alpha zinc fingers"/>
    <property type="match status" value="1"/>
</dbReference>
<dbReference type="VEuPathDB" id="VectorBase:HLOH_063695"/>
<dbReference type="Proteomes" id="UP000821853">
    <property type="component" value="Chromosome 5"/>
</dbReference>
<gene>
    <name evidence="3" type="ORF">HPB48_000785</name>
</gene>
<sequence>MLVRRSTDQKIHFLGVASLPQKVEETLKLGPKFATHPNLDKLELLSLVRAAASKASAEDEERCIHEGVDVLPPSGIRSSRTRNVVRELRATNTKLLLSDEEGGFAVASESEYKARADLAISENFREIVRAKPDRKKKEAIEMCERRRKELLGHIRAQHWDEKSHACQICEAAFKLRSQLTVHLKLYAGCLLHKCPVCGKGLRVRWRLTDHVRERHVSENKEKGARRI</sequence>
<keyword evidence="1" id="KW-0863">Zinc-finger</keyword>
<dbReference type="AlphaFoldDB" id="A0A9J6GJ71"/>
<evidence type="ECO:0000259" key="2">
    <source>
        <dbReference type="PROSITE" id="PS50157"/>
    </source>
</evidence>
<evidence type="ECO:0000313" key="4">
    <source>
        <dbReference type="Proteomes" id="UP000821853"/>
    </source>
</evidence>
<accession>A0A9J6GJ71</accession>
<keyword evidence="1" id="KW-0862">Zinc</keyword>
<organism evidence="3 4">
    <name type="scientific">Haemaphysalis longicornis</name>
    <name type="common">Bush tick</name>
    <dbReference type="NCBI Taxonomy" id="44386"/>
    <lineage>
        <taxon>Eukaryota</taxon>
        <taxon>Metazoa</taxon>
        <taxon>Ecdysozoa</taxon>
        <taxon>Arthropoda</taxon>
        <taxon>Chelicerata</taxon>
        <taxon>Arachnida</taxon>
        <taxon>Acari</taxon>
        <taxon>Parasitiformes</taxon>
        <taxon>Ixodida</taxon>
        <taxon>Ixodoidea</taxon>
        <taxon>Ixodidae</taxon>
        <taxon>Haemaphysalinae</taxon>
        <taxon>Haemaphysalis</taxon>
    </lineage>
</organism>
<dbReference type="EMBL" id="JABSTR010000007">
    <property type="protein sequence ID" value="KAH9375549.1"/>
    <property type="molecule type" value="Genomic_DNA"/>
</dbReference>
<feature type="domain" description="C2H2-type" evidence="2">
    <location>
        <begin position="164"/>
        <end position="188"/>
    </location>
</feature>
<dbReference type="InterPro" id="IPR013087">
    <property type="entry name" value="Znf_C2H2_type"/>
</dbReference>
<protein>
    <recommendedName>
        <fullName evidence="2">C2H2-type domain-containing protein</fullName>
    </recommendedName>
</protein>
<name>A0A9J6GJ71_HAELO</name>
<dbReference type="GO" id="GO:0008270">
    <property type="term" value="F:zinc ion binding"/>
    <property type="evidence" value="ECO:0007669"/>
    <property type="project" value="UniProtKB-KW"/>
</dbReference>
<dbReference type="PROSITE" id="PS50157">
    <property type="entry name" value="ZINC_FINGER_C2H2_2"/>
    <property type="match status" value="2"/>
</dbReference>
<comment type="caution">
    <text evidence="3">The sequence shown here is derived from an EMBL/GenBank/DDBJ whole genome shotgun (WGS) entry which is preliminary data.</text>
</comment>
<dbReference type="SMART" id="SM00355">
    <property type="entry name" value="ZnF_C2H2"/>
    <property type="match status" value="2"/>
</dbReference>
<evidence type="ECO:0000256" key="1">
    <source>
        <dbReference type="PROSITE-ProRule" id="PRU00042"/>
    </source>
</evidence>
<dbReference type="PROSITE" id="PS00028">
    <property type="entry name" value="ZINC_FINGER_C2H2_1"/>
    <property type="match status" value="1"/>
</dbReference>
<dbReference type="OrthoDB" id="6755643at2759"/>
<reference evidence="3 4" key="1">
    <citation type="journal article" date="2020" name="Cell">
        <title>Large-Scale Comparative Analyses of Tick Genomes Elucidate Their Genetic Diversity and Vector Capacities.</title>
        <authorList>
            <consortium name="Tick Genome and Microbiome Consortium (TIGMIC)"/>
            <person name="Jia N."/>
            <person name="Wang J."/>
            <person name="Shi W."/>
            <person name="Du L."/>
            <person name="Sun Y."/>
            <person name="Zhan W."/>
            <person name="Jiang J.F."/>
            <person name="Wang Q."/>
            <person name="Zhang B."/>
            <person name="Ji P."/>
            <person name="Bell-Sakyi L."/>
            <person name="Cui X.M."/>
            <person name="Yuan T.T."/>
            <person name="Jiang B.G."/>
            <person name="Yang W.F."/>
            <person name="Lam T.T."/>
            <person name="Chang Q.C."/>
            <person name="Ding S.J."/>
            <person name="Wang X.J."/>
            <person name="Zhu J.G."/>
            <person name="Ruan X.D."/>
            <person name="Zhao L."/>
            <person name="Wei J.T."/>
            <person name="Ye R.Z."/>
            <person name="Que T.C."/>
            <person name="Du C.H."/>
            <person name="Zhou Y.H."/>
            <person name="Cheng J.X."/>
            <person name="Dai P.F."/>
            <person name="Guo W.B."/>
            <person name="Han X.H."/>
            <person name="Huang E.J."/>
            <person name="Li L.F."/>
            <person name="Wei W."/>
            <person name="Gao Y.C."/>
            <person name="Liu J.Z."/>
            <person name="Shao H.Z."/>
            <person name="Wang X."/>
            <person name="Wang C.C."/>
            <person name="Yang T.C."/>
            <person name="Huo Q.B."/>
            <person name="Li W."/>
            <person name="Chen H.Y."/>
            <person name="Chen S.E."/>
            <person name="Zhou L.G."/>
            <person name="Ni X.B."/>
            <person name="Tian J.H."/>
            <person name="Sheng Y."/>
            <person name="Liu T."/>
            <person name="Pan Y.S."/>
            <person name="Xia L.Y."/>
            <person name="Li J."/>
            <person name="Zhao F."/>
            <person name="Cao W.C."/>
        </authorList>
    </citation>
    <scope>NUCLEOTIDE SEQUENCE [LARGE SCALE GENOMIC DNA]</scope>
    <source>
        <strain evidence="3">HaeL-2018</strain>
    </source>
</reference>
<dbReference type="InterPro" id="IPR036236">
    <property type="entry name" value="Znf_C2H2_sf"/>
</dbReference>
<dbReference type="Gene3D" id="3.30.160.60">
    <property type="entry name" value="Classic Zinc Finger"/>
    <property type="match status" value="1"/>
</dbReference>